<keyword evidence="7 10" id="KW-0283">Flagellar rotation</keyword>
<evidence type="ECO:0000256" key="11">
    <source>
        <dbReference type="SAM" id="SignalP"/>
    </source>
</evidence>
<evidence type="ECO:0000256" key="5">
    <source>
        <dbReference type="ARBA" id="ARBA00022500"/>
    </source>
</evidence>
<dbReference type="AlphaFoldDB" id="A0A1H6QXE6"/>
<proteinExistence type="inferred from homology"/>
<dbReference type="Pfam" id="PF03748">
    <property type="entry name" value="FliL"/>
    <property type="match status" value="1"/>
</dbReference>
<evidence type="ECO:0000313" key="13">
    <source>
        <dbReference type="Proteomes" id="UP000242999"/>
    </source>
</evidence>
<evidence type="ECO:0000256" key="8">
    <source>
        <dbReference type="ARBA" id="ARBA00022989"/>
    </source>
</evidence>
<accession>A0A1H6QXE6</accession>
<dbReference type="EMBL" id="FNYH01000002">
    <property type="protein sequence ID" value="SEI45624.1"/>
    <property type="molecule type" value="Genomic_DNA"/>
</dbReference>
<keyword evidence="12" id="KW-0282">Flagellum</keyword>
<keyword evidence="9 10" id="KW-0472">Membrane</keyword>
<keyword evidence="4" id="KW-1003">Cell membrane</keyword>
<comment type="function">
    <text evidence="1 10">Controls the rotational direction of flagella during chemotaxis.</text>
</comment>
<evidence type="ECO:0000256" key="7">
    <source>
        <dbReference type="ARBA" id="ARBA00022779"/>
    </source>
</evidence>
<evidence type="ECO:0000256" key="1">
    <source>
        <dbReference type="ARBA" id="ARBA00002254"/>
    </source>
</evidence>
<dbReference type="RefSeq" id="WP_177166757.1">
    <property type="nucleotide sequence ID" value="NZ_FNYH01000002.1"/>
</dbReference>
<keyword evidence="11" id="KW-0732">Signal</keyword>
<evidence type="ECO:0000313" key="12">
    <source>
        <dbReference type="EMBL" id="SEI45624.1"/>
    </source>
</evidence>
<evidence type="ECO:0000256" key="3">
    <source>
        <dbReference type="ARBA" id="ARBA00008281"/>
    </source>
</evidence>
<keyword evidence="12" id="KW-0966">Cell projection</keyword>
<feature type="chain" id="PRO_5017235402" description="Flagellar protein FliL" evidence="11">
    <location>
        <begin position="41"/>
        <end position="153"/>
    </location>
</feature>
<comment type="subcellular location">
    <subcellularLocation>
        <location evidence="10">Cell inner membrane</location>
    </subcellularLocation>
    <subcellularLocation>
        <location evidence="2">Cell membrane</location>
        <topology evidence="2">Single-pass membrane protein</topology>
    </subcellularLocation>
</comment>
<dbReference type="GO" id="GO:0006935">
    <property type="term" value="P:chemotaxis"/>
    <property type="evidence" value="ECO:0007669"/>
    <property type="project" value="UniProtKB-KW"/>
</dbReference>
<dbReference type="PANTHER" id="PTHR35091">
    <property type="entry name" value="FLAGELLAR PROTEIN FLIL"/>
    <property type="match status" value="1"/>
</dbReference>
<keyword evidence="13" id="KW-1185">Reference proteome</keyword>
<dbReference type="Proteomes" id="UP000242999">
    <property type="component" value="Unassembled WGS sequence"/>
</dbReference>
<evidence type="ECO:0000256" key="4">
    <source>
        <dbReference type="ARBA" id="ARBA00022475"/>
    </source>
</evidence>
<keyword evidence="12" id="KW-0969">Cilium</keyword>
<dbReference type="InterPro" id="IPR005503">
    <property type="entry name" value="FliL"/>
</dbReference>
<dbReference type="STRING" id="64971.SAMN05421831_10292"/>
<dbReference type="GO" id="GO:0005886">
    <property type="term" value="C:plasma membrane"/>
    <property type="evidence" value="ECO:0007669"/>
    <property type="project" value="UniProtKB-SubCell"/>
</dbReference>
<comment type="similarity">
    <text evidence="3 10">Belongs to the FliL family.</text>
</comment>
<name>A0A1H6QXE6_9GAMM</name>
<keyword evidence="10" id="KW-0997">Cell inner membrane</keyword>
<evidence type="ECO:0000256" key="2">
    <source>
        <dbReference type="ARBA" id="ARBA00004162"/>
    </source>
</evidence>
<keyword evidence="6" id="KW-0812">Transmembrane</keyword>
<keyword evidence="8" id="KW-1133">Transmembrane helix</keyword>
<dbReference type="GO" id="GO:0009425">
    <property type="term" value="C:bacterial-type flagellum basal body"/>
    <property type="evidence" value="ECO:0007669"/>
    <property type="project" value="InterPro"/>
</dbReference>
<evidence type="ECO:0000256" key="10">
    <source>
        <dbReference type="RuleBase" id="RU364125"/>
    </source>
</evidence>
<dbReference type="PANTHER" id="PTHR35091:SF2">
    <property type="entry name" value="FLAGELLAR PROTEIN FLIL"/>
    <property type="match status" value="1"/>
</dbReference>
<gene>
    <name evidence="12" type="ORF">SAMN05421831_10292</name>
</gene>
<organism evidence="12 13">
    <name type="scientific">Allopseudospirillum japonicum</name>
    <dbReference type="NCBI Taxonomy" id="64971"/>
    <lineage>
        <taxon>Bacteria</taxon>
        <taxon>Pseudomonadati</taxon>
        <taxon>Pseudomonadota</taxon>
        <taxon>Gammaproteobacteria</taxon>
        <taxon>Oceanospirillales</taxon>
        <taxon>Oceanospirillaceae</taxon>
        <taxon>Allopseudospirillum</taxon>
    </lineage>
</organism>
<reference evidence="13" key="1">
    <citation type="submission" date="2016-10" db="EMBL/GenBank/DDBJ databases">
        <authorList>
            <person name="Varghese N."/>
            <person name="Submissions S."/>
        </authorList>
    </citation>
    <scope>NUCLEOTIDE SEQUENCE [LARGE SCALE GENOMIC DNA]</scope>
    <source>
        <strain evidence="13">DSM 7165</strain>
    </source>
</reference>
<dbReference type="GO" id="GO:0071978">
    <property type="term" value="P:bacterial-type flagellum-dependent swarming motility"/>
    <property type="evidence" value="ECO:0007669"/>
    <property type="project" value="TreeGrafter"/>
</dbReference>
<keyword evidence="5 10" id="KW-0145">Chemotaxis</keyword>
<protein>
    <recommendedName>
        <fullName evidence="10">Flagellar protein FliL</fullName>
    </recommendedName>
</protein>
<feature type="signal peptide" evidence="11">
    <location>
        <begin position="1"/>
        <end position="40"/>
    </location>
</feature>
<evidence type="ECO:0000256" key="9">
    <source>
        <dbReference type="ARBA" id="ARBA00023136"/>
    </source>
</evidence>
<evidence type="ECO:0000256" key="6">
    <source>
        <dbReference type="ARBA" id="ARBA00022692"/>
    </source>
</evidence>
<sequence>MPSLLTHPLNTLAFNRNLLQKFLSPFALILMLFGAPCVQAAASGGEGAITYVQLEPSFVVNYGGEGRLKYLKTDITLVTNGGLAEDVVKQHLPLLRNQLMMLLSRQTDESVTTNEGKERLRKEALEEVRQTLEKEVQHPVVEDLLFTTFIYQG</sequence>